<dbReference type="AlphaFoldDB" id="A0AAV7QS53"/>
<evidence type="ECO:0000313" key="1">
    <source>
        <dbReference type="EMBL" id="KAJ1141874.1"/>
    </source>
</evidence>
<proteinExistence type="predicted"/>
<gene>
    <name evidence="1" type="ORF">NDU88_008202</name>
</gene>
<reference evidence="1" key="1">
    <citation type="journal article" date="2022" name="bioRxiv">
        <title>Sequencing and chromosome-scale assembly of the giantPleurodeles waltlgenome.</title>
        <authorList>
            <person name="Brown T."/>
            <person name="Elewa A."/>
            <person name="Iarovenko S."/>
            <person name="Subramanian E."/>
            <person name="Araus A.J."/>
            <person name="Petzold A."/>
            <person name="Susuki M."/>
            <person name="Suzuki K.-i.T."/>
            <person name="Hayashi T."/>
            <person name="Toyoda A."/>
            <person name="Oliveira C."/>
            <person name="Osipova E."/>
            <person name="Leigh N.D."/>
            <person name="Simon A."/>
            <person name="Yun M.H."/>
        </authorList>
    </citation>
    <scope>NUCLEOTIDE SEQUENCE</scope>
    <source>
        <strain evidence="1">20211129_DDA</strain>
        <tissue evidence="1">Liver</tissue>
    </source>
</reference>
<keyword evidence="2" id="KW-1185">Reference proteome</keyword>
<dbReference type="EMBL" id="JANPWB010000010">
    <property type="protein sequence ID" value="KAJ1141874.1"/>
    <property type="molecule type" value="Genomic_DNA"/>
</dbReference>
<dbReference type="Proteomes" id="UP001066276">
    <property type="component" value="Chromosome 6"/>
</dbReference>
<comment type="caution">
    <text evidence="1">The sequence shown here is derived from an EMBL/GenBank/DDBJ whole genome shotgun (WGS) entry which is preliminary data.</text>
</comment>
<sequence>MPPLWPLLTGSALEPQASHSLRWCRYEGTRPFTISADEASRLHTRDRRSHCCCCLATKRLAFKSAPLPRDSSPGAWAWLTSLILPGQEAGPHALQAGNQAFWLRRVRNIERLLH</sequence>
<organism evidence="1 2">
    <name type="scientific">Pleurodeles waltl</name>
    <name type="common">Iberian ribbed newt</name>
    <dbReference type="NCBI Taxonomy" id="8319"/>
    <lineage>
        <taxon>Eukaryota</taxon>
        <taxon>Metazoa</taxon>
        <taxon>Chordata</taxon>
        <taxon>Craniata</taxon>
        <taxon>Vertebrata</taxon>
        <taxon>Euteleostomi</taxon>
        <taxon>Amphibia</taxon>
        <taxon>Batrachia</taxon>
        <taxon>Caudata</taxon>
        <taxon>Salamandroidea</taxon>
        <taxon>Salamandridae</taxon>
        <taxon>Pleurodelinae</taxon>
        <taxon>Pleurodeles</taxon>
    </lineage>
</organism>
<name>A0AAV7QS53_PLEWA</name>
<accession>A0AAV7QS53</accession>
<protein>
    <submittedName>
        <fullName evidence="1">Uncharacterized protein</fullName>
    </submittedName>
</protein>
<evidence type="ECO:0000313" key="2">
    <source>
        <dbReference type="Proteomes" id="UP001066276"/>
    </source>
</evidence>